<evidence type="ECO:0000259" key="1">
    <source>
        <dbReference type="SMART" id="SM01321"/>
    </source>
</evidence>
<organism evidence="2 3">
    <name type="scientific">Candidatus Saganbacteria bacterium</name>
    <dbReference type="NCBI Taxonomy" id="2575572"/>
    <lineage>
        <taxon>Bacteria</taxon>
        <taxon>Bacillati</taxon>
        <taxon>Saganbacteria</taxon>
    </lineage>
</organism>
<proteinExistence type="predicted"/>
<dbReference type="AlphaFoldDB" id="A0A833NY92"/>
<name>A0A833NY92_UNCSA</name>
<gene>
    <name evidence="2" type="ORF">FD145_1140</name>
</gene>
<protein>
    <submittedName>
        <fullName evidence="2">Transposase</fullName>
    </submittedName>
</protein>
<evidence type="ECO:0000313" key="3">
    <source>
        <dbReference type="Proteomes" id="UP000488506"/>
    </source>
</evidence>
<dbReference type="GO" id="GO:0006313">
    <property type="term" value="P:DNA transposition"/>
    <property type="evidence" value="ECO:0007669"/>
    <property type="project" value="InterPro"/>
</dbReference>
<dbReference type="GO" id="GO:0043565">
    <property type="term" value="F:sequence-specific DNA binding"/>
    <property type="evidence" value="ECO:0007669"/>
    <property type="project" value="TreeGrafter"/>
</dbReference>
<dbReference type="InterPro" id="IPR002686">
    <property type="entry name" value="Transposase_17"/>
</dbReference>
<sequence length="156" mass="18543">MEAKPKRKIIRLKEFDYTTPKPYFITICAKDKECLFTNERLNQLIIECLLEEKEKTGFKIFVYCLVPNHLHLLLAPSTQEISVSQFIGAFKSKTARRAWDFDISGTLWQRRFYDRIIRREEDLKTIGQYTLDNPVRKGIVSKWQDYKFLGLVDSWV</sequence>
<dbReference type="EMBL" id="WPAF01000020">
    <property type="protein sequence ID" value="KAF0133681.1"/>
    <property type="molecule type" value="Genomic_DNA"/>
</dbReference>
<dbReference type="NCBIfam" id="NF047646">
    <property type="entry name" value="REP_Tyr_transpos"/>
    <property type="match status" value="1"/>
</dbReference>
<dbReference type="InterPro" id="IPR036515">
    <property type="entry name" value="Transposase_17_sf"/>
</dbReference>
<evidence type="ECO:0000313" key="2">
    <source>
        <dbReference type="EMBL" id="KAF0133681.1"/>
    </source>
</evidence>
<dbReference type="Pfam" id="PF01797">
    <property type="entry name" value="Y1_Tnp"/>
    <property type="match status" value="1"/>
</dbReference>
<dbReference type="PANTHER" id="PTHR36966">
    <property type="entry name" value="REP-ASSOCIATED TYROSINE TRANSPOSASE"/>
    <property type="match status" value="1"/>
</dbReference>
<reference evidence="2 3" key="1">
    <citation type="submission" date="2019-12" db="EMBL/GenBank/DDBJ databases">
        <authorList>
            <person name="Wolfe R."/>
            <person name="Danczak R."/>
            <person name="Wilkins M."/>
        </authorList>
    </citation>
    <scope>NUCLEOTIDE SEQUENCE [LARGE SCALE GENOMIC DNA]</scope>
    <source>
        <strain evidence="2">X2_MaxBin.013</strain>
    </source>
</reference>
<comment type="caution">
    <text evidence="2">The sequence shown here is derived from an EMBL/GenBank/DDBJ whole genome shotgun (WGS) entry which is preliminary data.</text>
</comment>
<dbReference type="InterPro" id="IPR052715">
    <property type="entry name" value="RAYT_transposase"/>
</dbReference>
<dbReference type="SUPFAM" id="SSF143422">
    <property type="entry name" value="Transposase IS200-like"/>
    <property type="match status" value="1"/>
</dbReference>
<feature type="domain" description="Transposase IS200-like" evidence="1">
    <location>
        <begin position="19"/>
        <end position="133"/>
    </location>
</feature>
<dbReference type="Gene3D" id="3.30.70.1290">
    <property type="entry name" value="Transposase IS200-like"/>
    <property type="match status" value="1"/>
</dbReference>
<dbReference type="GO" id="GO:0004803">
    <property type="term" value="F:transposase activity"/>
    <property type="evidence" value="ECO:0007669"/>
    <property type="project" value="InterPro"/>
</dbReference>
<dbReference type="SMART" id="SM01321">
    <property type="entry name" value="Y1_Tnp"/>
    <property type="match status" value="1"/>
</dbReference>
<dbReference type="Proteomes" id="UP000488506">
    <property type="component" value="Unassembled WGS sequence"/>
</dbReference>
<accession>A0A833NY92</accession>
<dbReference type="PANTHER" id="PTHR36966:SF1">
    <property type="entry name" value="REP-ASSOCIATED TYROSINE TRANSPOSASE"/>
    <property type="match status" value="1"/>
</dbReference>